<reference evidence="3 4" key="2">
    <citation type="submission" date="2018-06" db="EMBL/GenBank/DDBJ databases">
        <title>Metagenomic assembly of (sub)arctic Cyanobacteria and their associated microbiome from non-axenic cultures.</title>
        <authorList>
            <person name="Baurain D."/>
        </authorList>
    </citation>
    <scope>NUCLEOTIDE SEQUENCE [LARGE SCALE GENOMIC DNA]</scope>
    <source>
        <strain evidence="3">ULC027bin1</strain>
    </source>
</reference>
<dbReference type="Gene3D" id="3.20.20.450">
    <property type="entry name" value="EAL domain"/>
    <property type="match status" value="1"/>
</dbReference>
<keyword evidence="1" id="KW-1133">Transmembrane helix</keyword>
<dbReference type="GO" id="GO:0071111">
    <property type="term" value="F:cyclic-guanylate-specific phosphodiesterase activity"/>
    <property type="evidence" value="ECO:0007669"/>
    <property type="project" value="InterPro"/>
</dbReference>
<accession>A0A2W4ZAI3</accession>
<protein>
    <recommendedName>
        <fullName evidence="2">EAL domain-containing protein</fullName>
    </recommendedName>
</protein>
<evidence type="ECO:0000313" key="3">
    <source>
        <dbReference type="EMBL" id="PZO51948.1"/>
    </source>
</evidence>
<comment type="caution">
    <text evidence="3">The sequence shown here is derived from an EMBL/GenBank/DDBJ whole genome shotgun (WGS) entry which is preliminary data.</text>
</comment>
<dbReference type="InterPro" id="IPR001633">
    <property type="entry name" value="EAL_dom"/>
</dbReference>
<dbReference type="PANTHER" id="PTHR33121">
    <property type="entry name" value="CYCLIC DI-GMP PHOSPHODIESTERASE PDEF"/>
    <property type="match status" value="1"/>
</dbReference>
<dbReference type="CDD" id="cd01948">
    <property type="entry name" value="EAL"/>
    <property type="match status" value="1"/>
</dbReference>
<dbReference type="EMBL" id="QBMP01000158">
    <property type="protein sequence ID" value="PZO51948.1"/>
    <property type="molecule type" value="Genomic_DNA"/>
</dbReference>
<keyword evidence="1" id="KW-0472">Membrane</keyword>
<name>A0A2W4ZAI3_9CYAN</name>
<dbReference type="Pfam" id="PF00563">
    <property type="entry name" value="EAL"/>
    <property type="match status" value="2"/>
</dbReference>
<dbReference type="AlphaFoldDB" id="A0A2W4ZAI3"/>
<dbReference type="Proteomes" id="UP000249794">
    <property type="component" value="Unassembled WGS sequence"/>
</dbReference>
<feature type="transmembrane region" description="Helical" evidence="1">
    <location>
        <begin position="34"/>
        <end position="54"/>
    </location>
</feature>
<gene>
    <name evidence="3" type="ORF">DCF15_14370</name>
</gene>
<dbReference type="PROSITE" id="PS50883">
    <property type="entry name" value="EAL"/>
    <property type="match status" value="1"/>
</dbReference>
<proteinExistence type="predicted"/>
<evidence type="ECO:0000256" key="1">
    <source>
        <dbReference type="SAM" id="Phobius"/>
    </source>
</evidence>
<dbReference type="SUPFAM" id="SSF141868">
    <property type="entry name" value="EAL domain-like"/>
    <property type="match status" value="1"/>
</dbReference>
<feature type="domain" description="EAL" evidence="2">
    <location>
        <begin position="111"/>
        <end position="395"/>
    </location>
</feature>
<evidence type="ECO:0000313" key="4">
    <source>
        <dbReference type="Proteomes" id="UP000249794"/>
    </source>
</evidence>
<sequence length="396" mass="44374">MSSFFSKSSFSQRILAHSAVSDSRQAKMLTVAEYSLISLGILIGSLFFVFAFLLRRVRQLTHLVRQRDRQLTKNLAAASVQTRPATSAARSAALTQSQQAQSQQAQCQQDLFNRQQALRLALHREEFRVYYQPIVELQTAEIVGFEALVRWQHPQRGLLRPADFLPLAAEMNLIAAIDRWMLKAVCQQLSIWQADLDFQRLNIQPRLSINLSAAYLSQPGSDVTGLDNGLVDYVRSLLTHDSIAPQQLNLEITESVMITDPEQTIETLRQLREMGLKVSLDDFGTGYSSLSYLHQFPVDVLKIDKTFVRYLGDQGNGSHAHNRDHGAAFPDRHQVIVQAILDLAKGLNLSVVAEGIEQPYQHSQLKKMNCHYGQGNLFGQAVDAASAHALLALKIR</sequence>
<organism evidence="3 4">
    <name type="scientific">Phormidesmis priestleyi</name>
    <dbReference type="NCBI Taxonomy" id="268141"/>
    <lineage>
        <taxon>Bacteria</taxon>
        <taxon>Bacillati</taxon>
        <taxon>Cyanobacteriota</taxon>
        <taxon>Cyanophyceae</taxon>
        <taxon>Leptolyngbyales</taxon>
        <taxon>Leptolyngbyaceae</taxon>
        <taxon>Phormidesmis</taxon>
    </lineage>
</organism>
<evidence type="ECO:0000259" key="2">
    <source>
        <dbReference type="PROSITE" id="PS50883"/>
    </source>
</evidence>
<dbReference type="InterPro" id="IPR050706">
    <property type="entry name" value="Cyclic-di-GMP_PDE-like"/>
</dbReference>
<dbReference type="PANTHER" id="PTHR33121:SF70">
    <property type="entry name" value="SIGNALING PROTEIN YKOW"/>
    <property type="match status" value="1"/>
</dbReference>
<dbReference type="InterPro" id="IPR035919">
    <property type="entry name" value="EAL_sf"/>
</dbReference>
<reference evidence="4" key="1">
    <citation type="submission" date="2018-04" db="EMBL/GenBank/DDBJ databases">
        <authorList>
            <person name="Cornet L."/>
        </authorList>
    </citation>
    <scope>NUCLEOTIDE SEQUENCE [LARGE SCALE GENOMIC DNA]</scope>
</reference>
<dbReference type="SMART" id="SM00052">
    <property type="entry name" value="EAL"/>
    <property type="match status" value="1"/>
</dbReference>
<keyword evidence="1" id="KW-0812">Transmembrane</keyword>